<feature type="region of interest" description="Disordered" evidence="1">
    <location>
        <begin position="36"/>
        <end position="60"/>
    </location>
</feature>
<dbReference type="EMBL" id="JARKHS020005663">
    <property type="protein sequence ID" value="KAK8783305.1"/>
    <property type="molecule type" value="Genomic_DNA"/>
</dbReference>
<evidence type="ECO:0000256" key="1">
    <source>
        <dbReference type="SAM" id="MobiDB-lite"/>
    </source>
</evidence>
<name>A0AAQ4F9B7_AMBAM</name>
<dbReference type="Proteomes" id="UP001321473">
    <property type="component" value="Unassembled WGS sequence"/>
</dbReference>
<dbReference type="AlphaFoldDB" id="A0AAQ4F9B7"/>
<feature type="compositionally biased region" description="Polar residues" evidence="1">
    <location>
        <begin position="45"/>
        <end position="59"/>
    </location>
</feature>
<keyword evidence="2" id="KW-0732">Signal</keyword>
<organism evidence="3 4">
    <name type="scientific">Amblyomma americanum</name>
    <name type="common">Lone star tick</name>
    <dbReference type="NCBI Taxonomy" id="6943"/>
    <lineage>
        <taxon>Eukaryota</taxon>
        <taxon>Metazoa</taxon>
        <taxon>Ecdysozoa</taxon>
        <taxon>Arthropoda</taxon>
        <taxon>Chelicerata</taxon>
        <taxon>Arachnida</taxon>
        <taxon>Acari</taxon>
        <taxon>Parasitiformes</taxon>
        <taxon>Ixodida</taxon>
        <taxon>Ixodoidea</taxon>
        <taxon>Ixodidae</taxon>
        <taxon>Amblyomminae</taxon>
        <taxon>Amblyomma</taxon>
    </lineage>
</organism>
<evidence type="ECO:0000256" key="2">
    <source>
        <dbReference type="SAM" id="SignalP"/>
    </source>
</evidence>
<protein>
    <recommendedName>
        <fullName evidence="5">Secreted protein</fullName>
    </recommendedName>
</protein>
<keyword evidence="4" id="KW-1185">Reference proteome</keyword>
<feature type="signal peptide" evidence="2">
    <location>
        <begin position="1"/>
        <end position="17"/>
    </location>
</feature>
<feature type="region of interest" description="Disordered" evidence="1">
    <location>
        <begin position="74"/>
        <end position="99"/>
    </location>
</feature>
<sequence>MVLLALSLAFLSFLVVSMVMFAVRVKREMAEAQQEQDALDEANKTRNGTDYANGTTTAEPGTCAKATRARCSARTTATPEDQFQGPHNDNSGEDDDTVRPYKYGNGVYEDRHAHYNNHRAFYDTCDKCHGNCDGRSCKYNECHDSDGKHNQSTVDGVLDHDITDNKADRGGDIYVGDVEGWRGHRDELGERVTAETKEPGTMEPGAMEPGSHGTMELSHGTWEHGTWDHGSLEPCSLEPWNQEPWNLGPWNLEPSNTQPVALSI</sequence>
<feature type="compositionally biased region" description="Polar residues" evidence="1">
    <location>
        <begin position="79"/>
        <end position="89"/>
    </location>
</feature>
<reference evidence="3 4" key="1">
    <citation type="journal article" date="2023" name="Arcadia Sci">
        <title>De novo assembly of a long-read Amblyomma americanum tick genome.</title>
        <authorList>
            <person name="Chou S."/>
            <person name="Poskanzer K.E."/>
            <person name="Rollins M."/>
            <person name="Thuy-Boun P.S."/>
        </authorList>
    </citation>
    <scope>NUCLEOTIDE SEQUENCE [LARGE SCALE GENOMIC DNA]</scope>
    <source>
        <strain evidence="3">F_SG_1</strain>
        <tissue evidence="3">Salivary glands</tissue>
    </source>
</reference>
<evidence type="ECO:0000313" key="4">
    <source>
        <dbReference type="Proteomes" id="UP001321473"/>
    </source>
</evidence>
<proteinExistence type="predicted"/>
<accession>A0AAQ4F9B7</accession>
<evidence type="ECO:0000313" key="3">
    <source>
        <dbReference type="EMBL" id="KAK8783305.1"/>
    </source>
</evidence>
<gene>
    <name evidence="3" type="ORF">V5799_010324</name>
</gene>
<comment type="caution">
    <text evidence="3">The sequence shown here is derived from an EMBL/GenBank/DDBJ whole genome shotgun (WGS) entry which is preliminary data.</text>
</comment>
<feature type="chain" id="PRO_5042914717" description="Secreted protein" evidence="2">
    <location>
        <begin position="18"/>
        <end position="264"/>
    </location>
</feature>
<evidence type="ECO:0008006" key="5">
    <source>
        <dbReference type="Google" id="ProtNLM"/>
    </source>
</evidence>